<dbReference type="EMBL" id="NBNE01004852">
    <property type="protein sequence ID" value="OWZ04644.1"/>
    <property type="molecule type" value="Genomic_DNA"/>
</dbReference>
<keyword evidence="2" id="KW-1185">Reference proteome</keyword>
<accession>A0A225VHS0</accession>
<sequence length="147" mass="16436">MSMTADVAHNTSIGVGALIRNWKIITVLFPEIHVELNKLTEVTECSVIANITTTITLSEPSLHSVFLQPKTKYERTLCSWIVTKLQGQRVVMHGSVRFSWCSASNRVIGVHSQTDMMTPLMQILGDIEDFAMLFSNARITPGFDLVR</sequence>
<organism evidence="1 2">
    <name type="scientific">Phytophthora megakarya</name>
    <dbReference type="NCBI Taxonomy" id="4795"/>
    <lineage>
        <taxon>Eukaryota</taxon>
        <taxon>Sar</taxon>
        <taxon>Stramenopiles</taxon>
        <taxon>Oomycota</taxon>
        <taxon>Peronosporomycetes</taxon>
        <taxon>Peronosporales</taxon>
        <taxon>Peronosporaceae</taxon>
        <taxon>Phytophthora</taxon>
    </lineage>
</organism>
<dbReference type="Proteomes" id="UP000198211">
    <property type="component" value="Unassembled WGS sequence"/>
</dbReference>
<evidence type="ECO:0000313" key="2">
    <source>
        <dbReference type="Proteomes" id="UP000198211"/>
    </source>
</evidence>
<evidence type="ECO:0000313" key="1">
    <source>
        <dbReference type="EMBL" id="OWZ04644.1"/>
    </source>
</evidence>
<proteinExistence type="predicted"/>
<gene>
    <name evidence="1" type="ORF">PHMEG_00023418</name>
</gene>
<reference evidence="2" key="1">
    <citation type="submission" date="2017-03" db="EMBL/GenBank/DDBJ databases">
        <title>Phytopthora megakarya and P. palmivora, two closely related causual agents of cacao black pod achieved similar genome size and gene model numbers by different mechanisms.</title>
        <authorList>
            <person name="Ali S."/>
            <person name="Shao J."/>
            <person name="Larry D.J."/>
            <person name="Kronmiller B."/>
            <person name="Shen D."/>
            <person name="Strem M.D."/>
            <person name="Melnick R.L."/>
            <person name="Guiltinan M.J."/>
            <person name="Tyler B.M."/>
            <person name="Meinhardt L.W."/>
            <person name="Bailey B.A."/>
        </authorList>
    </citation>
    <scope>NUCLEOTIDE SEQUENCE [LARGE SCALE GENOMIC DNA]</scope>
    <source>
        <strain evidence="2">zdho120</strain>
    </source>
</reference>
<protein>
    <submittedName>
        <fullName evidence="1">Uncharacterized protein</fullName>
    </submittedName>
</protein>
<dbReference type="AlphaFoldDB" id="A0A225VHS0"/>
<name>A0A225VHS0_9STRA</name>
<comment type="caution">
    <text evidence="1">The sequence shown here is derived from an EMBL/GenBank/DDBJ whole genome shotgun (WGS) entry which is preliminary data.</text>
</comment>